<reference evidence="2" key="2">
    <citation type="submission" date="2020-02" db="EMBL/GenBank/DDBJ databases">
        <authorList>
            <person name="Matsumoto Y."/>
            <person name="Motooka D."/>
            <person name="Nakamura S."/>
        </authorList>
    </citation>
    <scope>NUCLEOTIDE SEQUENCE</scope>
    <source>
        <strain evidence="2">JCM 12375</strain>
    </source>
</reference>
<dbReference type="Proteomes" id="UP001241092">
    <property type="component" value="Chromosome"/>
</dbReference>
<gene>
    <name evidence="3" type="primary">nylB_2</name>
    <name evidence="3" type="ORF">hbim_04930</name>
    <name evidence="2" type="ORF">MMAGJ_54310</name>
</gene>
<keyword evidence="4" id="KW-1185">Reference proteome</keyword>
<proteinExistence type="predicted"/>
<dbReference type="GO" id="GO:0019875">
    <property type="term" value="F:6-aminohexanoate-dimer hydrolase activity"/>
    <property type="evidence" value="ECO:0007669"/>
    <property type="project" value="UniProtKB-EC"/>
</dbReference>
<name>A0AAI8TY42_MYCME</name>
<dbReference type="SUPFAM" id="SSF56601">
    <property type="entry name" value="beta-lactamase/transpeptidase-like"/>
    <property type="match status" value="1"/>
</dbReference>
<evidence type="ECO:0000313" key="2">
    <source>
        <dbReference type="EMBL" id="BBX36149.1"/>
    </source>
</evidence>
<dbReference type="EMBL" id="AP027452">
    <property type="protein sequence ID" value="BDY30979.1"/>
    <property type="molecule type" value="Genomic_DNA"/>
</dbReference>
<evidence type="ECO:0000313" key="4">
    <source>
        <dbReference type="Proteomes" id="UP000465622"/>
    </source>
</evidence>
<dbReference type="InterPro" id="IPR012338">
    <property type="entry name" value="Beta-lactam/transpept-like"/>
</dbReference>
<evidence type="ECO:0000313" key="5">
    <source>
        <dbReference type="Proteomes" id="UP001241092"/>
    </source>
</evidence>
<evidence type="ECO:0000259" key="1">
    <source>
        <dbReference type="Pfam" id="PF00144"/>
    </source>
</evidence>
<feature type="domain" description="Beta-lactamase-related" evidence="1">
    <location>
        <begin position="86"/>
        <end position="392"/>
    </location>
</feature>
<dbReference type="Proteomes" id="UP000465622">
    <property type="component" value="Chromosome"/>
</dbReference>
<sequence length="402" mass="43145">MDMLLGNAHGPESAHVPPELTLQNWQSAEQLHWTFQHVADFLPTAAISRGTGPVAELPAAPADLSSIPLYDRTNAMRTTVGDVMTGTATDGWIVTQRGRILEEHYYGGMTPDTSHLLMSVSKSLVGMVTGALVAGGAIDVDAPLTHYVPALEHSGYAGATVRHLLDMRSGIAFSETYLDPMAEVRLLEQAIGWAPRTVPDLPTTMYDFLLTLRQKSPHGGSFEYRSCETDVLGWICEAASGIRMPELMSQLLWSKLGAQNDATIGIDSVGTGMFDGGINASLRDLVRFGALFLGGGTSLTGEQVVPLSWIADTFAGGIDSRAAFAASPDDNRMPGGMYRNQCWFPKSGNNVLLCLGIHGQMIYVNRSANVVAAKLSSWPYPQDAAKLFPTIAAFDEIAAQLS</sequence>
<dbReference type="Pfam" id="PF00144">
    <property type="entry name" value="Beta-lactamase"/>
    <property type="match status" value="1"/>
</dbReference>
<keyword evidence="3" id="KW-0378">Hydrolase</keyword>
<reference evidence="3" key="3">
    <citation type="submission" date="2023-03" db="EMBL/GenBank/DDBJ databases">
        <title>Draft genome sequence of a Mycolicibacterium mageritense strain H4_3_1 isolated from a hybrid biological-inorganic system reactor.</title>
        <authorList>
            <person name="Feng X."/>
            <person name="Kazama D."/>
            <person name="Sato K."/>
            <person name="Kobayashi H."/>
        </authorList>
    </citation>
    <scope>NUCLEOTIDE SEQUENCE</scope>
    <source>
        <strain evidence="3">H4_3_1</strain>
    </source>
</reference>
<dbReference type="Gene3D" id="3.40.710.10">
    <property type="entry name" value="DD-peptidase/beta-lactamase superfamily"/>
    <property type="match status" value="1"/>
</dbReference>
<dbReference type="EC" id="3.5.1.46" evidence="3"/>
<accession>A0AAI8TY42</accession>
<evidence type="ECO:0000313" key="3">
    <source>
        <dbReference type="EMBL" id="BDY30979.1"/>
    </source>
</evidence>
<dbReference type="InterPro" id="IPR001466">
    <property type="entry name" value="Beta-lactam-related"/>
</dbReference>
<organism evidence="3 5">
    <name type="scientific">Mycolicibacterium mageritense</name>
    <name type="common">Mycobacterium mageritense</name>
    <dbReference type="NCBI Taxonomy" id="53462"/>
    <lineage>
        <taxon>Bacteria</taxon>
        <taxon>Bacillati</taxon>
        <taxon>Actinomycetota</taxon>
        <taxon>Actinomycetes</taxon>
        <taxon>Mycobacteriales</taxon>
        <taxon>Mycobacteriaceae</taxon>
        <taxon>Mycolicibacterium</taxon>
    </lineage>
</organism>
<dbReference type="PANTHER" id="PTHR43283:SF7">
    <property type="entry name" value="BETA-LACTAMASE-RELATED DOMAIN-CONTAINING PROTEIN"/>
    <property type="match status" value="1"/>
</dbReference>
<dbReference type="AlphaFoldDB" id="A0AAI8TY42"/>
<dbReference type="PANTHER" id="PTHR43283">
    <property type="entry name" value="BETA-LACTAMASE-RELATED"/>
    <property type="match status" value="1"/>
</dbReference>
<reference evidence="2 4" key="1">
    <citation type="journal article" date="2019" name="Emerg. Microbes Infect.">
        <title>Comprehensive subspecies identification of 175 nontuberculous mycobacteria species based on 7547 genomic profiles.</title>
        <authorList>
            <person name="Matsumoto Y."/>
            <person name="Kinjo T."/>
            <person name="Motooka D."/>
            <person name="Nabeya D."/>
            <person name="Jung N."/>
            <person name="Uechi K."/>
            <person name="Horii T."/>
            <person name="Iida T."/>
            <person name="Fujita J."/>
            <person name="Nakamura S."/>
        </authorList>
    </citation>
    <scope>NUCLEOTIDE SEQUENCE [LARGE SCALE GENOMIC DNA]</scope>
    <source>
        <strain evidence="2 4">JCM 12375</strain>
    </source>
</reference>
<dbReference type="EMBL" id="AP022567">
    <property type="protein sequence ID" value="BBX36149.1"/>
    <property type="molecule type" value="Genomic_DNA"/>
</dbReference>
<dbReference type="InterPro" id="IPR050789">
    <property type="entry name" value="Diverse_Enzym_Activities"/>
</dbReference>
<protein>
    <submittedName>
        <fullName evidence="2 3">Hydrolase</fullName>
        <ecNumber evidence="3">3.5.1.46</ecNumber>
    </submittedName>
</protein>